<organism evidence="1 2">
    <name type="scientific">Acuticoccus sediminis</name>
    <dbReference type="NCBI Taxonomy" id="2184697"/>
    <lineage>
        <taxon>Bacteria</taxon>
        <taxon>Pseudomonadati</taxon>
        <taxon>Pseudomonadota</taxon>
        <taxon>Alphaproteobacteria</taxon>
        <taxon>Hyphomicrobiales</taxon>
        <taxon>Amorphaceae</taxon>
        <taxon>Acuticoccus</taxon>
    </lineage>
</organism>
<dbReference type="RefSeq" id="WP_111352377.1">
    <property type="nucleotide sequence ID" value="NZ_JAIWKD010000022.1"/>
</dbReference>
<sequence length="67" mass="7484">MQGPDRARAVGTLCWEGHFRDGRAPLACVVGEDWLLERDASGALGFVLWLNTMHHVLEHSSVQRLTL</sequence>
<reference evidence="1 2" key="1">
    <citation type="submission" date="2018-05" db="EMBL/GenBank/DDBJ databases">
        <title>Acuticoccus sediminis sp. nov., isolated from deep-sea sediment of Indian Ocean.</title>
        <authorList>
            <person name="Liu X."/>
            <person name="Lai Q."/>
            <person name="Du Y."/>
            <person name="Sun F."/>
            <person name="Zhang X."/>
            <person name="Wang S."/>
            <person name="Shao Z."/>
        </authorList>
    </citation>
    <scope>NUCLEOTIDE SEQUENCE [LARGE SCALE GENOMIC DNA]</scope>
    <source>
        <strain evidence="1 2">PTG4-2</strain>
    </source>
</reference>
<gene>
    <name evidence="1" type="ORF">DLJ53_31825</name>
</gene>
<dbReference type="OrthoDB" id="8478791at2"/>
<accession>A0A8B2NH01</accession>
<protein>
    <submittedName>
        <fullName evidence="1">Uncharacterized protein</fullName>
    </submittedName>
</protein>
<dbReference type="EMBL" id="QHHQ01000012">
    <property type="protein sequence ID" value="RAH96508.1"/>
    <property type="molecule type" value="Genomic_DNA"/>
</dbReference>
<evidence type="ECO:0000313" key="2">
    <source>
        <dbReference type="Proteomes" id="UP000249590"/>
    </source>
</evidence>
<dbReference type="Proteomes" id="UP000249590">
    <property type="component" value="Unassembled WGS sequence"/>
</dbReference>
<comment type="caution">
    <text evidence="1">The sequence shown here is derived from an EMBL/GenBank/DDBJ whole genome shotgun (WGS) entry which is preliminary data.</text>
</comment>
<keyword evidence="2" id="KW-1185">Reference proteome</keyword>
<proteinExistence type="predicted"/>
<dbReference type="AlphaFoldDB" id="A0A8B2NH01"/>
<name>A0A8B2NH01_9HYPH</name>
<evidence type="ECO:0000313" key="1">
    <source>
        <dbReference type="EMBL" id="RAH96508.1"/>
    </source>
</evidence>